<evidence type="ECO:0000313" key="4">
    <source>
        <dbReference type="Proteomes" id="UP001183607"/>
    </source>
</evidence>
<dbReference type="Gene3D" id="1.10.3210.10">
    <property type="entry name" value="Hypothetical protein af1432"/>
    <property type="match status" value="1"/>
</dbReference>
<dbReference type="Pfam" id="PF01966">
    <property type="entry name" value="HD"/>
    <property type="match status" value="1"/>
</dbReference>
<dbReference type="InterPro" id="IPR006675">
    <property type="entry name" value="HDIG_dom"/>
</dbReference>
<dbReference type="EMBL" id="JAVRET010000007">
    <property type="protein sequence ID" value="MDT0408408.1"/>
    <property type="molecule type" value="Genomic_DNA"/>
</dbReference>
<protein>
    <submittedName>
        <fullName evidence="3">HDIG domain-containing protein</fullName>
    </submittedName>
</protein>
<name>A0ABD5E8M3_9ACTN</name>
<keyword evidence="5" id="KW-1185">Reference proteome</keyword>
<dbReference type="RefSeq" id="WP_007829658.1">
    <property type="nucleotide sequence ID" value="NZ_JAVRER010000031.1"/>
</dbReference>
<dbReference type="InterPro" id="IPR006674">
    <property type="entry name" value="HD_domain"/>
</dbReference>
<accession>A0ABD5E8M3</accession>
<comment type="caution">
    <text evidence="3">The sequence shown here is derived from an EMBL/GenBank/DDBJ whole genome shotgun (WGS) entry which is preliminary data.</text>
</comment>
<dbReference type="Proteomes" id="UP001183607">
    <property type="component" value="Unassembled WGS sequence"/>
</dbReference>
<proteinExistence type="predicted"/>
<dbReference type="EMBL" id="JAVRER010000031">
    <property type="protein sequence ID" value="MDT0417708.1"/>
    <property type="molecule type" value="Genomic_DNA"/>
</dbReference>
<sequence length="201" mass="22098">MRLPTPDQIDDLHKRYAATPDAYATVRRHCGIVWRIAEGLIAASGADVDADLVRAGCLLHDIGVHRLDEDAEQGELGQGHYIRHGLLGHRLLAAEGWPEGLCRFCSCHTGVGLTRADIETQHLPLPPGDYVARTDEERLVMYADKFHSKSRGGRFHTADGYARLVTRFGPGKDEDFASLRAQFGEPDVAALSAEFGDPVRD</sequence>
<reference evidence="4 5" key="1">
    <citation type="submission" date="2023-07" db="EMBL/GenBank/DDBJ databases">
        <title>30 novel species of actinomycetes from the DSMZ collection.</title>
        <authorList>
            <person name="Nouioui I."/>
        </authorList>
    </citation>
    <scope>NUCLEOTIDE SEQUENCE [LARGE SCALE GENOMIC DNA]</scope>
    <source>
        <strain evidence="5">DSM 41979</strain>
        <strain evidence="4">DSM 41982</strain>
    </source>
</reference>
<dbReference type="NCBIfam" id="TIGR00277">
    <property type="entry name" value="HDIG"/>
    <property type="match status" value="1"/>
</dbReference>
<evidence type="ECO:0000313" key="2">
    <source>
        <dbReference type="EMBL" id="MDT0408408.1"/>
    </source>
</evidence>
<gene>
    <name evidence="3" type="ORF">RM574_19690</name>
    <name evidence="2" type="ORF">RM698_04990</name>
</gene>
<reference evidence="3" key="2">
    <citation type="submission" date="2024-03" db="EMBL/GenBank/DDBJ databases">
        <title>30 novel species of actinomycetes from the DSMZ collection.</title>
        <authorList>
            <person name="Nouioui I."/>
        </authorList>
    </citation>
    <scope>NUCLEOTIDE SEQUENCE</scope>
    <source>
        <strain evidence="2">DSM 41979</strain>
        <strain evidence="3">DSM 41982</strain>
    </source>
</reference>
<dbReference type="InterPro" id="IPR003607">
    <property type="entry name" value="HD/PDEase_dom"/>
</dbReference>
<dbReference type="CDD" id="cd00077">
    <property type="entry name" value="HDc"/>
    <property type="match status" value="1"/>
</dbReference>
<evidence type="ECO:0000313" key="5">
    <source>
        <dbReference type="Proteomes" id="UP001183610"/>
    </source>
</evidence>
<organism evidence="3 4">
    <name type="scientific">Streptomyces evansiae</name>
    <dbReference type="NCBI Taxonomy" id="3075535"/>
    <lineage>
        <taxon>Bacteria</taxon>
        <taxon>Bacillati</taxon>
        <taxon>Actinomycetota</taxon>
        <taxon>Actinomycetes</taxon>
        <taxon>Kitasatosporales</taxon>
        <taxon>Streptomycetaceae</taxon>
        <taxon>Streptomyces</taxon>
    </lineage>
</organism>
<dbReference type="Proteomes" id="UP001183610">
    <property type="component" value="Unassembled WGS sequence"/>
</dbReference>
<dbReference type="SUPFAM" id="SSF109604">
    <property type="entry name" value="HD-domain/PDEase-like"/>
    <property type="match status" value="1"/>
</dbReference>
<evidence type="ECO:0000259" key="1">
    <source>
        <dbReference type="Pfam" id="PF01966"/>
    </source>
</evidence>
<feature type="domain" description="HD" evidence="1">
    <location>
        <begin position="28"/>
        <end position="147"/>
    </location>
</feature>
<dbReference type="AlphaFoldDB" id="A0ABD5E8M3"/>
<evidence type="ECO:0000313" key="3">
    <source>
        <dbReference type="EMBL" id="MDT0417708.1"/>
    </source>
</evidence>